<name>A0A6A1W2G2_9ROSI</name>
<organism evidence="2 3">
    <name type="scientific">Morella rubra</name>
    <name type="common">Chinese bayberry</name>
    <dbReference type="NCBI Taxonomy" id="262757"/>
    <lineage>
        <taxon>Eukaryota</taxon>
        <taxon>Viridiplantae</taxon>
        <taxon>Streptophyta</taxon>
        <taxon>Embryophyta</taxon>
        <taxon>Tracheophyta</taxon>
        <taxon>Spermatophyta</taxon>
        <taxon>Magnoliopsida</taxon>
        <taxon>eudicotyledons</taxon>
        <taxon>Gunneridae</taxon>
        <taxon>Pentapetalae</taxon>
        <taxon>rosids</taxon>
        <taxon>fabids</taxon>
        <taxon>Fagales</taxon>
        <taxon>Myricaceae</taxon>
        <taxon>Morella</taxon>
    </lineage>
</organism>
<keyword evidence="1" id="KW-0472">Membrane</keyword>
<gene>
    <name evidence="2" type="ORF">CJ030_MR3G026406</name>
</gene>
<reference evidence="2 3" key="1">
    <citation type="journal article" date="2019" name="Plant Biotechnol. J.">
        <title>The red bayberry genome and genetic basis of sex determination.</title>
        <authorList>
            <person name="Jia H.M."/>
            <person name="Jia H.J."/>
            <person name="Cai Q.L."/>
            <person name="Wang Y."/>
            <person name="Zhao H.B."/>
            <person name="Yang W.F."/>
            <person name="Wang G.Y."/>
            <person name="Li Y.H."/>
            <person name="Zhan D.L."/>
            <person name="Shen Y.T."/>
            <person name="Niu Q.F."/>
            <person name="Chang L."/>
            <person name="Qiu J."/>
            <person name="Zhao L."/>
            <person name="Xie H.B."/>
            <person name="Fu W.Y."/>
            <person name="Jin J."/>
            <person name="Li X.W."/>
            <person name="Jiao Y."/>
            <person name="Zhou C.C."/>
            <person name="Tu T."/>
            <person name="Chai C.Y."/>
            <person name="Gao J.L."/>
            <person name="Fan L.J."/>
            <person name="van de Weg E."/>
            <person name="Wang J.Y."/>
            <person name="Gao Z.S."/>
        </authorList>
    </citation>
    <scope>NUCLEOTIDE SEQUENCE [LARGE SCALE GENOMIC DNA]</scope>
    <source>
        <tissue evidence="2">Leaves</tissue>
    </source>
</reference>
<feature type="transmembrane region" description="Helical" evidence="1">
    <location>
        <begin position="23"/>
        <end position="41"/>
    </location>
</feature>
<proteinExistence type="predicted"/>
<evidence type="ECO:0000313" key="2">
    <source>
        <dbReference type="EMBL" id="KAB1218526.1"/>
    </source>
</evidence>
<evidence type="ECO:0000256" key="1">
    <source>
        <dbReference type="SAM" id="Phobius"/>
    </source>
</evidence>
<dbReference type="AlphaFoldDB" id="A0A6A1W2G2"/>
<dbReference type="OrthoDB" id="275278at2759"/>
<keyword evidence="1" id="KW-0812">Transmembrane</keyword>
<dbReference type="PANTHER" id="PTHR36329">
    <property type="entry name" value="TRANSMEMBRANE PROTEIN"/>
    <property type="match status" value="1"/>
</dbReference>
<protein>
    <submittedName>
        <fullName evidence="2">Mitochondrial distribution and morphology protein 38</fullName>
    </submittedName>
</protein>
<feature type="transmembrane region" description="Helical" evidence="1">
    <location>
        <begin position="104"/>
        <end position="129"/>
    </location>
</feature>
<accession>A0A6A1W2G2</accession>
<dbReference type="Proteomes" id="UP000516437">
    <property type="component" value="Chromosome 3"/>
</dbReference>
<evidence type="ECO:0000313" key="3">
    <source>
        <dbReference type="Proteomes" id="UP000516437"/>
    </source>
</evidence>
<feature type="transmembrane region" description="Helical" evidence="1">
    <location>
        <begin position="1020"/>
        <end position="1046"/>
    </location>
</feature>
<keyword evidence="3" id="KW-1185">Reference proteome</keyword>
<feature type="transmembrane region" description="Helical" evidence="1">
    <location>
        <begin position="141"/>
        <end position="157"/>
    </location>
</feature>
<dbReference type="EMBL" id="RXIC02000021">
    <property type="protein sequence ID" value="KAB1218526.1"/>
    <property type="molecule type" value="Genomic_DNA"/>
</dbReference>
<sequence length="1090" mass="122951">MDVTPSTGAYRIGLDESYRPLPSLYLAFLSIWFASACSWTMNTYKNRHFQSRVFSCEFVDSFGVVCLLRVFIAGKAMPLLNFEAIIGEMYSCFNFEVCSLWISFGVYVTGVLFQTACFVSFLLISHGYCIMCERLSVTERRTTAALGCVFYLTLVGYRASVPYFTVLLLLNYFVSFSLIFHHISQNLAVLRGQLSFIEDEDVHTMRDAVYTKYMMFKKFQVAMQIVAMTETVIYINMDDSSETYWLRLLVREWAQFCIFMYIGWTFRSQDLTPRFSVMPTLKSKGETMVPPIYTIEMDAATFKDFSRRPWHIGVPTSPTGHSSKDAILVIIQHPHAYRLTTPAVSSPSPASVSTSSTGCQPVVIYPFQKNKPINTAKDLGLTKSVGLSRGKAMANAPHQLSFNAKEREIYGNPMNNSSLGYFFEYYTSSRFVVSRVSLSMASSLHSNQTTSENAPGANFQVHGMEFNPVNCLVWVLHESARSFSHAVESLQLAGTGAALAMAWVGKDVHDWHKRIAYQVVVYVLMKMAIEVEILLSHECRNDSSPVRDILSPRVNLIGEYIENQLSMRQSGLEEWFKEVELPRIAGYFLPLLKKWSMEYAGSLSTKIFSGVAGIIMAISCCAAVGKLGSKRTCCPLLALSIKDVLHELMDLSHKLVSVDKLHHLATEAGFELDFLTHFGTKVFPKKRNDELEFWIGLAQKKLSIAFHKENLFPGMKNFNDKVQADSLATLGVFAYLGKMTRLFLSQMGINDLDEQVKDFLSYLECGSLFIYPELSSLSVYQFFMEVVTEEIRWLDFYAEFACIGNQERRRSKQYATQAEKETILTTVLTICYDVFGGFANFSRSTLQPIDAYSIGFLLQSQSLLTICLVDYWGSYDKSGEPLKLSETGACDPTPFVRSKGATKFSVVPEAQQSCGDLMAKECPKDSSPHGTTQKMTTRLARMSMTNFEEGPCAPRSLSWHESLIRKYSIKLASTISDVWMGTQLLFTDFMVAAALLQNLPRGHRITETERKKLKRTLNDIVSLIPVTFLMLLPVSAVGHAAMLAAIKKYMPYLIPSPYSSERLDVVKQLKRTKKMEVESRNNIEDPSSKL</sequence>
<dbReference type="PANTHER" id="PTHR36329:SF1">
    <property type="entry name" value="TRANSMEMBRANE PROTEIN"/>
    <property type="match status" value="1"/>
</dbReference>
<keyword evidence="1" id="KW-1133">Transmembrane helix</keyword>
<feature type="transmembrane region" description="Helical" evidence="1">
    <location>
        <begin position="978"/>
        <end position="999"/>
    </location>
</feature>
<comment type="caution">
    <text evidence="2">The sequence shown here is derived from an EMBL/GenBank/DDBJ whole genome shotgun (WGS) entry which is preliminary data.</text>
</comment>